<organism evidence="1 2">
    <name type="scientific">Ignelater luminosus</name>
    <name type="common">Cucubano</name>
    <name type="synonym">Pyrophorus luminosus</name>
    <dbReference type="NCBI Taxonomy" id="2038154"/>
    <lineage>
        <taxon>Eukaryota</taxon>
        <taxon>Metazoa</taxon>
        <taxon>Ecdysozoa</taxon>
        <taxon>Arthropoda</taxon>
        <taxon>Hexapoda</taxon>
        <taxon>Insecta</taxon>
        <taxon>Pterygota</taxon>
        <taxon>Neoptera</taxon>
        <taxon>Endopterygota</taxon>
        <taxon>Coleoptera</taxon>
        <taxon>Polyphaga</taxon>
        <taxon>Elateriformia</taxon>
        <taxon>Elateroidea</taxon>
        <taxon>Elateridae</taxon>
        <taxon>Agrypninae</taxon>
        <taxon>Pyrophorini</taxon>
        <taxon>Ignelater</taxon>
    </lineage>
</organism>
<name>A0A8K0GF51_IGNLU</name>
<proteinExistence type="predicted"/>
<comment type="caution">
    <text evidence="1">The sequence shown here is derived from an EMBL/GenBank/DDBJ whole genome shotgun (WGS) entry which is preliminary data.</text>
</comment>
<evidence type="ECO:0008006" key="3">
    <source>
        <dbReference type="Google" id="ProtNLM"/>
    </source>
</evidence>
<dbReference type="PANTHER" id="PTHR45749">
    <property type="match status" value="1"/>
</dbReference>
<dbReference type="EMBL" id="VTPC01005555">
    <property type="protein sequence ID" value="KAF2895903.1"/>
    <property type="molecule type" value="Genomic_DNA"/>
</dbReference>
<dbReference type="PANTHER" id="PTHR45749:SF21">
    <property type="entry name" value="DUF4371 DOMAIN-CONTAINING PROTEIN"/>
    <property type="match status" value="1"/>
</dbReference>
<dbReference type="AlphaFoldDB" id="A0A8K0GF51"/>
<dbReference type="Proteomes" id="UP000801492">
    <property type="component" value="Unassembled WGS sequence"/>
</dbReference>
<evidence type="ECO:0000313" key="2">
    <source>
        <dbReference type="Proteomes" id="UP000801492"/>
    </source>
</evidence>
<keyword evidence="2" id="KW-1185">Reference proteome</keyword>
<dbReference type="OrthoDB" id="1692427at2759"/>
<gene>
    <name evidence="1" type="ORF">ILUMI_10275</name>
</gene>
<accession>A0A8K0GF51</accession>
<evidence type="ECO:0000313" key="1">
    <source>
        <dbReference type="EMBL" id="KAF2895903.1"/>
    </source>
</evidence>
<reference evidence="1" key="1">
    <citation type="submission" date="2019-08" db="EMBL/GenBank/DDBJ databases">
        <title>The genome of the North American firefly Photinus pyralis.</title>
        <authorList>
            <consortium name="Photinus pyralis genome working group"/>
            <person name="Fallon T.R."/>
            <person name="Sander Lower S.E."/>
            <person name="Weng J.-K."/>
        </authorList>
    </citation>
    <scope>NUCLEOTIDE SEQUENCE</scope>
    <source>
        <strain evidence="1">TRF0915ILg1</strain>
        <tissue evidence="1">Whole body</tissue>
    </source>
</reference>
<sequence length="383" mass="43167">MTFPPMPNSFGVTLLMQQKIEALPEITLDKWDSDEGLLLSELVTRRLRASCTDLEPVPSISKQVTAKPMRISSTFDLPFTASPPDLSESNLLINDDESMFQSDNFDLGSVIDNQFDDNLKRKISTSSLISKLPYNFPATTSSENPSTLTLEQCAKLGLDMNECVGQGYDGAANTAGHINGVQTRISSQYPKAIYIDCVNHRLNLALSNAMSLPIIKNCLGRWSVLKQKVTILIFKPLSDTRYESRVNSVRALKYQIGDVYDVLVKISLNFAKDSTTRNEAKSLGNKIKNFKFMVSLILWYVILNRTNSVSKLLQNPNLNVLQGTKSLKGLHTYFLDERNKKQFKKLVVDVGQLTEELEMEATFIEEERVRPRKKPVFLVTKVR</sequence>
<protein>
    <recommendedName>
        <fullName evidence="3">DUF4371 domain-containing protein</fullName>
    </recommendedName>
</protein>